<gene>
    <name evidence="2" type="ORF">HNP48_001137</name>
</gene>
<comment type="caution">
    <text evidence="2">The sequence shown here is derived from an EMBL/GenBank/DDBJ whole genome shotgun (WGS) entry which is preliminary data.</text>
</comment>
<dbReference type="Proteomes" id="UP000575083">
    <property type="component" value="Unassembled WGS sequence"/>
</dbReference>
<evidence type="ECO:0000313" key="3">
    <source>
        <dbReference type="Proteomes" id="UP000575083"/>
    </source>
</evidence>
<proteinExistence type="inferred from homology"/>
<organism evidence="2 3">
    <name type="scientific">Acidovorax soli</name>
    <dbReference type="NCBI Taxonomy" id="592050"/>
    <lineage>
        <taxon>Bacteria</taxon>
        <taxon>Pseudomonadati</taxon>
        <taxon>Pseudomonadota</taxon>
        <taxon>Betaproteobacteria</taxon>
        <taxon>Burkholderiales</taxon>
        <taxon>Comamonadaceae</taxon>
        <taxon>Acidovorax</taxon>
    </lineage>
</organism>
<dbReference type="EMBL" id="JACHLK010000002">
    <property type="protein sequence ID" value="MBB6558473.1"/>
    <property type="molecule type" value="Genomic_DNA"/>
</dbReference>
<keyword evidence="3" id="KW-1185">Reference proteome</keyword>
<name>A0A7X0PAT7_9BURK</name>
<dbReference type="HAMAP" id="MF_00775">
    <property type="entry name" value="UPF0311"/>
    <property type="match status" value="1"/>
</dbReference>
<protein>
    <recommendedName>
        <fullName evidence="1">UPF0311 protein HNP48_001137</fullName>
    </recommendedName>
</protein>
<dbReference type="Pfam" id="PF11578">
    <property type="entry name" value="DUF3237"/>
    <property type="match status" value="1"/>
</dbReference>
<dbReference type="PANTHER" id="PTHR37315">
    <property type="entry name" value="UPF0311 PROTEIN BLR7842"/>
    <property type="match status" value="1"/>
</dbReference>
<dbReference type="AlphaFoldDB" id="A0A7X0PAT7"/>
<dbReference type="PANTHER" id="PTHR37315:SF1">
    <property type="entry name" value="UPF0311 PROTEIN BLR7842"/>
    <property type="match status" value="1"/>
</dbReference>
<reference evidence="2 3" key="1">
    <citation type="submission" date="2020-08" db="EMBL/GenBank/DDBJ databases">
        <title>Functional genomics of gut bacteria from endangered species of beetles.</title>
        <authorList>
            <person name="Carlos-Shanley C."/>
        </authorList>
    </citation>
    <scope>NUCLEOTIDE SEQUENCE [LARGE SCALE GENOMIC DNA]</scope>
    <source>
        <strain evidence="2 3">S00198</strain>
    </source>
</reference>
<accession>A0A7X0PAT7</accession>
<evidence type="ECO:0000256" key="1">
    <source>
        <dbReference type="HAMAP-Rule" id="MF_00775"/>
    </source>
</evidence>
<dbReference type="RefSeq" id="WP_184855910.1">
    <property type="nucleotide sequence ID" value="NZ_JACHLK010000002.1"/>
</dbReference>
<dbReference type="InterPro" id="IPR020915">
    <property type="entry name" value="UPF0311"/>
</dbReference>
<comment type="similarity">
    <text evidence="1">Belongs to the UPF0311 family.</text>
</comment>
<evidence type="ECO:0000313" key="2">
    <source>
        <dbReference type="EMBL" id="MBB6558473.1"/>
    </source>
</evidence>
<sequence length="158" mass="17343">MPELSTLPEPRLKFFADLRVQVGVPQEVGHTAHGLRRLIPITGGTATGEGWTARVLPGGADFQLIVNERLSELDARYVLETDGGDFIYVQNRAVRSGPPELIARLVRGEPVDPGQIYFRCSPSFETASPALAWIAERMFVGSGARYPDAVAMRFFELA</sequence>
<dbReference type="Gene3D" id="2.40.160.20">
    <property type="match status" value="1"/>
</dbReference>